<sequence>MKHTTPSTLVLFAVIGTVGGFFLDAGLAAAGQAIVMPPYSLAIVLLVLAAIVVLAALPVRRAVRDRMHNKVDPFYAMRVVLLAKAAALTGSLLGGGGIGILIYLVGRSSVPGGVGSVLMAAAMTAGAVALLVGGLVAERMCTIPPDDENENSGPAAAA</sequence>
<feature type="transmembrane region" description="Helical" evidence="1">
    <location>
        <begin position="40"/>
        <end position="59"/>
    </location>
</feature>
<feature type="transmembrane region" description="Helical" evidence="1">
    <location>
        <begin position="79"/>
        <end position="105"/>
    </location>
</feature>
<keyword evidence="3" id="KW-1185">Reference proteome</keyword>
<keyword evidence="1" id="KW-0812">Transmembrane</keyword>
<evidence type="ECO:0000256" key="1">
    <source>
        <dbReference type="SAM" id="Phobius"/>
    </source>
</evidence>
<accession>A0A2M9CNG0</accession>
<keyword evidence="1" id="KW-0472">Membrane</keyword>
<protein>
    <submittedName>
        <fullName evidence="2">Uncharacterized protein DUF3180</fullName>
    </submittedName>
</protein>
<proteinExistence type="predicted"/>
<gene>
    <name evidence="2" type="ORF">CLV46_2995</name>
</gene>
<dbReference type="Pfam" id="PF11377">
    <property type="entry name" value="DUF3180"/>
    <property type="match status" value="1"/>
</dbReference>
<evidence type="ECO:0000313" key="3">
    <source>
        <dbReference type="Proteomes" id="UP000228758"/>
    </source>
</evidence>
<evidence type="ECO:0000313" key="2">
    <source>
        <dbReference type="EMBL" id="PJJ73408.1"/>
    </source>
</evidence>
<dbReference type="EMBL" id="PGFF01000001">
    <property type="protein sequence ID" value="PJJ73408.1"/>
    <property type="molecule type" value="Genomic_DNA"/>
</dbReference>
<dbReference type="InterPro" id="IPR021517">
    <property type="entry name" value="DUF3180"/>
</dbReference>
<dbReference type="AlphaFoldDB" id="A0A2M9CNG0"/>
<organism evidence="2 3">
    <name type="scientific">Diaminobutyricimonas aerilata</name>
    <dbReference type="NCBI Taxonomy" id="1162967"/>
    <lineage>
        <taxon>Bacteria</taxon>
        <taxon>Bacillati</taxon>
        <taxon>Actinomycetota</taxon>
        <taxon>Actinomycetes</taxon>
        <taxon>Micrococcales</taxon>
        <taxon>Microbacteriaceae</taxon>
        <taxon>Diaminobutyricimonas</taxon>
    </lineage>
</organism>
<dbReference type="Proteomes" id="UP000228758">
    <property type="component" value="Unassembled WGS sequence"/>
</dbReference>
<feature type="transmembrane region" description="Helical" evidence="1">
    <location>
        <begin position="117"/>
        <end position="137"/>
    </location>
</feature>
<reference evidence="2 3" key="1">
    <citation type="submission" date="2017-11" db="EMBL/GenBank/DDBJ databases">
        <title>Genomic Encyclopedia of Archaeal and Bacterial Type Strains, Phase II (KMG-II): From Individual Species to Whole Genera.</title>
        <authorList>
            <person name="Goeker M."/>
        </authorList>
    </citation>
    <scope>NUCLEOTIDE SEQUENCE [LARGE SCALE GENOMIC DNA]</scope>
    <source>
        <strain evidence="2 3">DSM 27393</strain>
    </source>
</reference>
<name>A0A2M9CNG0_9MICO</name>
<comment type="caution">
    <text evidence="2">The sequence shown here is derived from an EMBL/GenBank/DDBJ whole genome shotgun (WGS) entry which is preliminary data.</text>
</comment>
<dbReference type="RefSeq" id="WP_100365498.1">
    <property type="nucleotide sequence ID" value="NZ_PGFF01000001.1"/>
</dbReference>
<keyword evidence="1" id="KW-1133">Transmembrane helix</keyword>